<dbReference type="PANTHER" id="PTHR16022">
    <property type="entry name" value="WD REPEAT DOMAIN 60"/>
    <property type="match status" value="1"/>
</dbReference>
<dbReference type="InterPro" id="IPR036322">
    <property type="entry name" value="WD40_repeat_dom_sf"/>
</dbReference>
<organism evidence="2 3">
    <name type="scientific">Hondaea fermentalgiana</name>
    <dbReference type="NCBI Taxonomy" id="2315210"/>
    <lineage>
        <taxon>Eukaryota</taxon>
        <taxon>Sar</taxon>
        <taxon>Stramenopiles</taxon>
        <taxon>Bigyra</taxon>
        <taxon>Labyrinthulomycetes</taxon>
        <taxon>Thraustochytrida</taxon>
        <taxon>Thraustochytriidae</taxon>
        <taxon>Hondaea</taxon>
    </lineage>
</organism>
<feature type="region of interest" description="Disordered" evidence="1">
    <location>
        <begin position="1"/>
        <end position="45"/>
    </location>
</feature>
<evidence type="ECO:0000313" key="3">
    <source>
        <dbReference type="Proteomes" id="UP000241890"/>
    </source>
</evidence>
<dbReference type="PANTHER" id="PTHR16022:SF0">
    <property type="entry name" value="CYTOPLASMIC DYNEIN 2 INTERMEDIATE CHAIN 1"/>
    <property type="match status" value="1"/>
</dbReference>
<feature type="compositionally biased region" description="Basic and acidic residues" evidence="1">
    <location>
        <begin position="554"/>
        <end position="563"/>
    </location>
</feature>
<dbReference type="Gene3D" id="2.130.10.10">
    <property type="entry name" value="YVTN repeat-like/Quinoprotein amine dehydrogenase"/>
    <property type="match status" value="1"/>
</dbReference>
<dbReference type="GO" id="GO:0042073">
    <property type="term" value="P:intraciliary transport"/>
    <property type="evidence" value="ECO:0007669"/>
    <property type="project" value="InterPro"/>
</dbReference>
<reference evidence="2 3" key="1">
    <citation type="submission" date="2017-12" db="EMBL/GenBank/DDBJ databases">
        <title>Sequencing, de novo assembly and annotation of complete genome of a new Thraustochytrid species, strain FCC1311.</title>
        <authorList>
            <person name="Sedici K."/>
            <person name="Godart F."/>
            <person name="Aiese Cigliano R."/>
            <person name="Sanseverino W."/>
            <person name="Barakat M."/>
            <person name="Ortet P."/>
            <person name="Marechal E."/>
            <person name="Cagnac O."/>
            <person name="Amato A."/>
        </authorList>
    </citation>
    <scope>NUCLEOTIDE SEQUENCE [LARGE SCALE GENOMIC DNA]</scope>
</reference>
<dbReference type="InParanoid" id="A0A2R5GGU6"/>
<dbReference type="GO" id="GO:0045504">
    <property type="term" value="F:dynein heavy chain binding"/>
    <property type="evidence" value="ECO:0007669"/>
    <property type="project" value="InterPro"/>
</dbReference>
<dbReference type="AlphaFoldDB" id="A0A2R5GGU6"/>
<evidence type="ECO:0000256" key="1">
    <source>
        <dbReference type="SAM" id="MobiDB-lite"/>
    </source>
</evidence>
<feature type="compositionally biased region" description="Basic and acidic residues" evidence="1">
    <location>
        <begin position="77"/>
        <end position="99"/>
    </location>
</feature>
<feature type="compositionally biased region" description="Basic and acidic residues" evidence="1">
    <location>
        <begin position="147"/>
        <end position="157"/>
    </location>
</feature>
<feature type="compositionally biased region" description="Low complexity" evidence="1">
    <location>
        <begin position="650"/>
        <end position="663"/>
    </location>
</feature>
<dbReference type="EMBL" id="BEYU01000071">
    <property type="protein sequence ID" value="GBG30107.1"/>
    <property type="molecule type" value="Genomic_DNA"/>
</dbReference>
<evidence type="ECO:0000313" key="2">
    <source>
        <dbReference type="EMBL" id="GBG30107.1"/>
    </source>
</evidence>
<keyword evidence="3" id="KW-1185">Reference proteome</keyword>
<feature type="compositionally biased region" description="Basic and acidic residues" evidence="1">
    <location>
        <begin position="32"/>
        <end position="45"/>
    </location>
</feature>
<feature type="region of interest" description="Disordered" evidence="1">
    <location>
        <begin position="648"/>
        <end position="673"/>
    </location>
</feature>
<comment type="caution">
    <text evidence="2">The sequence shown here is derived from an EMBL/GenBank/DDBJ whole genome shotgun (WGS) entry which is preliminary data.</text>
</comment>
<dbReference type="GO" id="GO:0005929">
    <property type="term" value="C:cilium"/>
    <property type="evidence" value="ECO:0007669"/>
    <property type="project" value="GOC"/>
</dbReference>
<protein>
    <submittedName>
        <fullName evidence="2">WD repeat-containing protein 60</fullName>
    </submittedName>
</protein>
<name>A0A2R5GGU6_9STRA</name>
<dbReference type="OrthoDB" id="2162425at2759"/>
<feature type="compositionally biased region" description="Acidic residues" evidence="1">
    <location>
        <begin position="120"/>
        <end position="139"/>
    </location>
</feature>
<dbReference type="Proteomes" id="UP000241890">
    <property type="component" value="Unassembled WGS sequence"/>
</dbReference>
<feature type="compositionally biased region" description="Polar residues" evidence="1">
    <location>
        <begin position="565"/>
        <end position="575"/>
    </location>
</feature>
<gene>
    <name evidence="2" type="ORF">FCC1311_063272</name>
</gene>
<feature type="region of interest" description="Disordered" evidence="1">
    <location>
        <begin position="554"/>
        <end position="575"/>
    </location>
</feature>
<dbReference type="SUPFAM" id="SSF50978">
    <property type="entry name" value="WD40 repeat-like"/>
    <property type="match status" value="1"/>
</dbReference>
<proteinExistence type="predicted"/>
<dbReference type="InterPro" id="IPR015943">
    <property type="entry name" value="WD40/YVTN_repeat-like_dom_sf"/>
</dbReference>
<dbReference type="GO" id="GO:0045503">
    <property type="term" value="F:dynein light chain binding"/>
    <property type="evidence" value="ECO:0007669"/>
    <property type="project" value="InterPro"/>
</dbReference>
<dbReference type="GO" id="GO:0005868">
    <property type="term" value="C:cytoplasmic dynein complex"/>
    <property type="evidence" value="ECO:0007669"/>
    <property type="project" value="InterPro"/>
</dbReference>
<accession>A0A2R5GGU6</accession>
<dbReference type="InterPro" id="IPR042505">
    <property type="entry name" value="DYNC2I1"/>
</dbReference>
<sequence>MLQPNKKSIKKKKKMPINFSVGSSPASYTAPKDADDVSDGPRDETVVNQLAMPKRIVKKKKKSSLAVETINFGADDDFQHGGVRGDETKQDTNRFEKANSDQVHQLDGTGEQGKAVNKDEDIEYDDDFEDYDDDFDDTPPDLLRTSSRKDDRDDLQTLDHGGSEVGIQMSNAGGRGADIRSRVTFRSVRFDHFEMHSLPAWEFYMRSVAAGGNKRQAFAQTNEDNREAYTQTDDIITCTVAIDQDGISQVDEKKSSWRVANVSGKDDEERRSLYRGREDCIGPLERDTDEHDANPRAKHAVDIEIEAAILRKMELMCVATLEENVATSSMKNFHLDRSRATGALSKEVFRDYHRLGTRMPGLAMASRKVVSITASPSLHKVFLSVHGQCSLEDVLEETKSGNKIEARRIAKSSILCLWDLRLSASSPQFSMACVGAATCGLLSPGSAVVVLAGMEDGTLFAWDLRGLEPSDLQASAKQSFGRLLPPSYSTAGETALARTHLAPICNISLVSSAPTSVSQLGFQVASLDLDGRIHIWSILHKSTLLAWDLDDKSEHETVSDPDKPQFTSDVEGTNQGQNADLGALCGKLRLHHMAMIDTLGHGVAPDRLVIGRATVAAFQPENADRIVLGSSDGRIRHVSRSGLRFVPREFSSSSSPSFSSPYSDTLAESQWSF</sequence>
<feature type="region of interest" description="Disordered" evidence="1">
    <location>
        <begin position="71"/>
        <end position="174"/>
    </location>
</feature>